<sequence length="77" mass="9108">MHLRTTEQIIKKGRRQEAEGRSSIRWGFKPQLIVDTVRRWGFKPQWRLAQRYVSNRQEVLVFIPGFSFCPLPLHAAS</sequence>
<organism evidence="2 3">
    <name type="scientific">Mastigocoleus testarum BC008</name>
    <dbReference type="NCBI Taxonomy" id="371196"/>
    <lineage>
        <taxon>Bacteria</taxon>
        <taxon>Bacillati</taxon>
        <taxon>Cyanobacteriota</taxon>
        <taxon>Cyanophyceae</taxon>
        <taxon>Nostocales</taxon>
        <taxon>Hapalosiphonaceae</taxon>
        <taxon>Mastigocoleus</taxon>
    </lineage>
</organism>
<comment type="caution">
    <text evidence="2">The sequence shown here is derived from an EMBL/GenBank/DDBJ whole genome shotgun (WGS) entry which is preliminary data.</text>
</comment>
<proteinExistence type="predicted"/>
<dbReference type="EMBL" id="LMTZ01000107">
    <property type="protein sequence ID" value="KST65442.1"/>
    <property type="molecule type" value="Genomic_DNA"/>
</dbReference>
<evidence type="ECO:0000256" key="1">
    <source>
        <dbReference type="SAM" id="MobiDB-lite"/>
    </source>
</evidence>
<keyword evidence="3" id="KW-1185">Reference proteome</keyword>
<dbReference type="Proteomes" id="UP000053372">
    <property type="component" value="Unassembled WGS sequence"/>
</dbReference>
<dbReference type="AlphaFoldDB" id="A0A0V7ZM47"/>
<feature type="region of interest" description="Disordered" evidence="1">
    <location>
        <begin position="1"/>
        <end position="22"/>
    </location>
</feature>
<gene>
    <name evidence="2" type="ORF">BC008_41655</name>
</gene>
<evidence type="ECO:0000313" key="3">
    <source>
        <dbReference type="Proteomes" id="UP000053372"/>
    </source>
</evidence>
<reference evidence="2 3" key="1">
    <citation type="journal article" date="2015" name="Genome Announc.">
        <title>Draft Genome of the Euendolithic (true boring) Cyanobacterium Mastigocoleus testarum strain BC008.</title>
        <authorList>
            <person name="Guida B.S."/>
            <person name="Garcia-Pichel F."/>
        </authorList>
    </citation>
    <scope>NUCLEOTIDE SEQUENCE [LARGE SCALE GENOMIC DNA]</scope>
    <source>
        <strain evidence="2 3">BC008</strain>
    </source>
</reference>
<protein>
    <submittedName>
        <fullName evidence="2">Uncharacterized protein</fullName>
    </submittedName>
</protein>
<name>A0A0V7ZM47_9CYAN</name>
<accession>A0A0V7ZM47</accession>
<evidence type="ECO:0000313" key="2">
    <source>
        <dbReference type="EMBL" id="KST65442.1"/>
    </source>
</evidence>